<comment type="caution">
    <text evidence="3">The sequence shown here is derived from an EMBL/GenBank/DDBJ whole genome shotgun (WGS) entry which is preliminary data.</text>
</comment>
<dbReference type="InterPro" id="IPR001296">
    <property type="entry name" value="Glyco_trans_1"/>
</dbReference>
<dbReference type="AlphaFoldDB" id="A0A372MJH4"/>
<feature type="domain" description="Glycosyltransferase subfamily 4-like N-terminal" evidence="2">
    <location>
        <begin position="45"/>
        <end position="142"/>
    </location>
</feature>
<evidence type="ECO:0000259" key="2">
    <source>
        <dbReference type="Pfam" id="PF13439"/>
    </source>
</evidence>
<keyword evidence="3" id="KW-0808">Transferase</keyword>
<dbReference type="SUPFAM" id="SSF53756">
    <property type="entry name" value="UDP-Glycosyltransferase/glycogen phosphorylase"/>
    <property type="match status" value="1"/>
</dbReference>
<dbReference type="PANTHER" id="PTHR45947">
    <property type="entry name" value="SULFOQUINOVOSYL TRANSFERASE SQD2"/>
    <property type="match status" value="1"/>
</dbReference>
<feature type="domain" description="Glycosyl transferase family 1" evidence="1">
    <location>
        <begin position="150"/>
        <end position="299"/>
    </location>
</feature>
<protein>
    <submittedName>
        <fullName evidence="3">Glycosyltransferase</fullName>
    </submittedName>
</protein>
<dbReference type="Proteomes" id="UP000264002">
    <property type="component" value="Unassembled WGS sequence"/>
</dbReference>
<proteinExistence type="predicted"/>
<dbReference type="Gene3D" id="3.40.50.2000">
    <property type="entry name" value="Glycogen Phosphorylase B"/>
    <property type="match status" value="2"/>
</dbReference>
<evidence type="ECO:0000259" key="1">
    <source>
        <dbReference type="Pfam" id="PF00534"/>
    </source>
</evidence>
<keyword evidence="4" id="KW-1185">Reference proteome</keyword>
<evidence type="ECO:0000313" key="4">
    <source>
        <dbReference type="Proteomes" id="UP000264002"/>
    </source>
</evidence>
<evidence type="ECO:0000313" key="3">
    <source>
        <dbReference type="EMBL" id="RFU95919.1"/>
    </source>
</evidence>
<accession>A0A372MJH4</accession>
<dbReference type="InterPro" id="IPR050194">
    <property type="entry name" value="Glycosyltransferase_grp1"/>
</dbReference>
<dbReference type="GO" id="GO:0016757">
    <property type="term" value="F:glycosyltransferase activity"/>
    <property type="evidence" value="ECO:0007669"/>
    <property type="project" value="InterPro"/>
</dbReference>
<dbReference type="PANTHER" id="PTHR45947:SF3">
    <property type="entry name" value="SULFOQUINOVOSYL TRANSFERASE SQD2"/>
    <property type="match status" value="1"/>
</dbReference>
<dbReference type="InterPro" id="IPR028098">
    <property type="entry name" value="Glyco_trans_4-like_N"/>
</dbReference>
<dbReference type="Pfam" id="PF13439">
    <property type="entry name" value="Glyco_transf_4"/>
    <property type="match status" value="1"/>
</dbReference>
<dbReference type="Pfam" id="PF00534">
    <property type="entry name" value="Glycos_transf_1"/>
    <property type="match status" value="1"/>
</dbReference>
<reference evidence="4" key="1">
    <citation type="submission" date="2018-08" db="EMBL/GenBank/DDBJ databases">
        <authorList>
            <person name="Grouzdev D.S."/>
            <person name="Krutkina M.S."/>
        </authorList>
    </citation>
    <scope>NUCLEOTIDE SEQUENCE [LARGE SCALE GENOMIC DNA]</scope>
    <source>
        <strain evidence="4">4-11</strain>
    </source>
</reference>
<dbReference type="EMBL" id="QUWK01000002">
    <property type="protein sequence ID" value="RFU95919.1"/>
    <property type="molecule type" value="Genomic_DNA"/>
</dbReference>
<gene>
    <name evidence="3" type="ORF">DYP60_02645</name>
</gene>
<name>A0A372MJH4_9SPIR</name>
<sequence>MNMKVLLYSGSWNLVKESGVGQALLHQQAMLSSKGIATTREWESDATIIHVNTVFPDTVWAVRKAKRKGMLVVRYAHSTMEDFKHSFLFSNALAPLFRRWIRFLYQQGDVVVTPSSYAKRLLESYGVTKPIFVLSNGVDTTRFFPSKEKRTAFRRSFGLSETELVVISVGLFIERKGILDFLALAKRMPSVTFLWFGHTPSSLMTKRVKQAIQEKSDNVRFPGYIDQDSLSQAYCGADLFVFPSHEETEGIVVLEALSSGVPVIIRDIPVYEDWLIDKQNVYKAGNLEDLQRLISQFAEGLLPDLTEAGLAVAKERSIPAIADRMLEVYRQSGTTMDLGGKDAKHAGKL</sequence>
<organism evidence="3 4">
    <name type="scientific">Sphaerochaeta halotolerans</name>
    <dbReference type="NCBI Taxonomy" id="2293840"/>
    <lineage>
        <taxon>Bacteria</taxon>
        <taxon>Pseudomonadati</taxon>
        <taxon>Spirochaetota</taxon>
        <taxon>Spirochaetia</taxon>
        <taxon>Spirochaetales</taxon>
        <taxon>Sphaerochaetaceae</taxon>
        <taxon>Sphaerochaeta</taxon>
    </lineage>
</organism>
<reference evidence="3 4" key="2">
    <citation type="submission" date="2018-09" db="EMBL/GenBank/DDBJ databases">
        <title>Genome of Sphaerochaeta halotolerans strain 4-11.</title>
        <authorList>
            <person name="Nazina T.N."/>
            <person name="Sokolova D.S."/>
        </authorList>
    </citation>
    <scope>NUCLEOTIDE SEQUENCE [LARGE SCALE GENOMIC DNA]</scope>
    <source>
        <strain evidence="3 4">4-11</strain>
    </source>
</reference>